<evidence type="ECO:0000259" key="2">
    <source>
        <dbReference type="SMART" id="SM00829"/>
    </source>
</evidence>
<dbReference type="EC" id="1.-.-.-" evidence="3"/>
<dbReference type="SUPFAM" id="SSF51735">
    <property type="entry name" value="NAD(P)-binding Rossmann-fold domains"/>
    <property type="match status" value="1"/>
</dbReference>
<reference evidence="3 4" key="1">
    <citation type="submission" date="2024-09" db="EMBL/GenBank/DDBJ databases">
        <authorList>
            <person name="Sun Q."/>
            <person name="Mori K."/>
        </authorList>
    </citation>
    <scope>NUCLEOTIDE SEQUENCE [LARGE SCALE GENOMIC DNA]</scope>
    <source>
        <strain evidence="3 4">CCM 7659</strain>
    </source>
</reference>
<comment type="caution">
    <text evidence="3">The sequence shown here is derived from an EMBL/GenBank/DDBJ whole genome shotgun (WGS) entry which is preliminary data.</text>
</comment>
<dbReference type="InterPro" id="IPR013154">
    <property type="entry name" value="ADH-like_N"/>
</dbReference>
<accession>A0ABV5JNU7</accession>
<dbReference type="Pfam" id="PF08240">
    <property type="entry name" value="ADH_N"/>
    <property type="match status" value="1"/>
</dbReference>
<dbReference type="Pfam" id="PF13602">
    <property type="entry name" value="ADH_zinc_N_2"/>
    <property type="match status" value="1"/>
</dbReference>
<dbReference type="PROSITE" id="PS01162">
    <property type="entry name" value="QOR_ZETA_CRYSTAL"/>
    <property type="match status" value="1"/>
</dbReference>
<dbReference type="CDD" id="cd05289">
    <property type="entry name" value="MDR_like_2"/>
    <property type="match status" value="1"/>
</dbReference>
<evidence type="ECO:0000313" key="3">
    <source>
        <dbReference type="EMBL" id="MFB9259378.1"/>
    </source>
</evidence>
<gene>
    <name evidence="3" type="ORF">ACFFVD_06135</name>
</gene>
<dbReference type="EMBL" id="JBHMDY010000004">
    <property type="protein sequence ID" value="MFB9259378.1"/>
    <property type="molecule type" value="Genomic_DNA"/>
</dbReference>
<dbReference type="Gene3D" id="3.90.180.10">
    <property type="entry name" value="Medium-chain alcohol dehydrogenases, catalytic domain"/>
    <property type="match status" value="1"/>
</dbReference>
<dbReference type="Proteomes" id="UP001589700">
    <property type="component" value="Unassembled WGS sequence"/>
</dbReference>
<protein>
    <submittedName>
        <fullName evidence="3">NADP-dependent oxidoreductase</fullName>
        <ecNumber evidence="3">1.-.-.-</ecNumber>
    </submittedName>
</protein>
<dbReference type="InterPro" id="IPR036291">
    <property type="entry name" value="NAD(P)-bd_dom_sf"/>
</dbReference>
<evidence type="ECO:0000313" key="4">
    <source>
        <dbReference type="Proteomes" id="UP001589700"/>
    </source>
</evidence>
<dbReference type="PANTHER" id="PTHR11695">
    <property type="entry name" value="ALCOHOL DEHYDROGENASE RELATED"/>
    <property type="match status" value="1"/>
</dbReference>
<dbReference type="InterPro" id="IPR002364">
    <property type="entry name" value="Quin_OxRdtase/zeta-crystal_CS"/>
</dbReference>
<name>A0ABV5JNU7_9ACTN</name>
<sequence>MKAFAVRKYGEPVVQIQAPEPAVGAGDVLVEMVAAGVNQTDERLRSGGFKQILPFDLPLILGSDIAGRVVAVGEKVSGFTAGDEVFAFPGMDRVGTFADRVAVNADSVARMPTSLSFAEAASLPVVALTAWQILAERGRIGPGHTVLIHGGAGGVGSIAIQVAKHLGATVATTASASSADFVRELGADIVIDYRDQDFEQLLGDVDLVLDNQGGQTLMKSLRVLRRGGKVFGIADPPDPAFADRIGANPVVALTIRAMSSKVRRQARRQGVSYEFYFVHPDGGQLRQIGELIDDGALRPIVDRVLPFDQTPHALQALTAGGVHGKIVVSRQ</sequence>
<dbReference type="PANTHER" id="PTHR11695:SF294">
    <property type="entry name" value="RETICULON-4-INTERACTING PROTEIN 1, MITOCHONDRIAL"/>
    <property type="match status" value="1"/>
</dbReference>
<dbReference type="InterPro" id="IPR011032">
    <property type="entry name" value="GroES-like_sf"/>
</dbReference>
<dbReference type="Gene3D" id="3.40.50.720">
    <property type="entry name" value="NAD(P)-binding Rossmann-like Domain"/>
    <property type="match status" value="1"/>
</dbReference>
<dbReference type="RefSeq" id="WP_182631629.1">
    <property type="nucleotide sequence ID" value="NZ_JAALDM010000067.1"/>
</dbReference>
<dbReference type="GO" id="GO:0016491">
    <property type="term" value="F:oxidoreductase activity"/>
    <property type="evidence" value="ECO:0007669"/>
    <property type="project" value="UniProtKB-KW"/>
</dbReference>
<proteinExistence type="predicted"/>
<keyword evidence="4" id="KW-1185">Reference proteome</keyword>
<dbReference type="SUPFAM" id="SSF50129">
    <property type="entry name" value="GroES-like"/>
    <property type="match status" value="1"/>
</dbReference>
<dbReference type="SMART" id="SM00829">
    <property type="entry name" value="PKS_ER"/>
    <property type="match status" value="1"/>
</dbReference>
<evidence type="ECO:0000256" key="1">
    <source>
        <dbReference type="ARBA" id="ARBA00023002"/>
    </source>
</evidence>
<keyword evidence="1 3" id="KW-0560">Oxidoreductase</keyword>
<dbReference type="InterPro" id="IPR020843">
    <property type="entry name" value="ER"/>
</dbReference>
<feature type="domain" description="Enoyl reductase (ER)" evidence="2">
    <location>
        <begin position="10"/>
        <end position="328"/>
    </location>
</feature>
<organism evidence="3 4">
    <name type="scientific">Dietzia aerolata</name>
    <dbReference type="NCBI Taxonomy" id="595984"/>
    <lineage>
        <taxon>Bacteria</taxon>
        <taxon>Bacillati</taxon>
        <taxon>Actinomycetota</taxon>
        <taxon>Actinomycetes</taxon>
        <taxon>Mycobacteriales</taxon>
        <taxon>Dietziaceae</taxon>
        <taxon>Dietzia</taxon>
    </lineage>
</organism>
<dbReference type="InterPro" id="IPR050700">
    <property type="entry name" value="YIM1/Zinc_Alcohol_DH_Fams"/>
</dbReference>